<evidence type="ECO:0000256" key="11">
    <source>
        <dbReference type="ARBA" id="ARBA00022741"/>
    </source>
</evidence>
<evidence type="ECO:0000256" key="6">
    <source>
        <dbReference type="ARBA" id="ARBA00022490"/>
    </source>
</evidence>
<feature type="compositionally biased region" description="Basic and acidic residues" evidence="18">
    <location>
        <begin position="1139"/>
        <end position="1158"/>
    </location>
</feature>
<feature type="domain" description="RING-type" evidence="19">
    <location>
        <begin position="448"/>
        <end position="489"/>
    </location>
</feature>
<reference evidence="20 21" key="1">
    <citation type="submission" date="2023-03" db="EMBL/GenBank/DDBJ databases">
        <title>WGS of Gossypium arboreum.</title>
        <authorList>
            <person name="Yu D."/>
        </authorList>
    </citation>
    <scope>NUCLEOTIDE SEQUENCE [LARGE SCALE GENOMIC DNA]</scope>
    <source>
        <tissue evidence="20">Leaf</tissue>
    </source>
</reference>
<keyword evidence="21" id="KW-1185">Reference proteome</keyword>
<evidence type="ECO:0000256" key="13">
    <source>
        <dbReference type="ARBA" id="ARBA00022833"/>
    </source>
</evidence>
<evidence type="ECO:0000256" key="8">
    <source>
        <dbReference type="ARBA" id="ARBA00022553"/>
    </source>
</evidence>
<dbReference type="PROSITE" id="PS50089">
    <property type="entry name" value="ZF_RING_2"/>
    <property type="match status" value="1"/>
</dbReference>
<accession>A0ABR0NAE5</accession>
<feature type="region of interest" description="Disordered" evidence="18">
    <location>
        <begin position="1022"/>
        <end position="1049"/>
    </location>
</feature>
<keyword evidence="11" id="KW-0547">Nucleotide-binding</keyword>
<evidence type="ECO:0000256" key="14">
    <source>
        <dbReference type="ARBA" id="ARBA00022840"/>
    </source>
</evidence>
<keyword evidence="13" id="KW-0862">Zinc</keyword>
<feature type="compositionally biased region" description="Low complexity" evidence="18">
    <location>
        <begin position="910"/>
        <end position="921"/>
    </location>
</feature>
<evidence type="ECO:0000259" key="19">
    <source>
        <dbReference type="PROSITE" id="PS50089"/>
    </source>
</evidence>
<feature type="compositionally biased region" description="Basic and acidic residues" evidence="18">
    <location>
        <begin position="1039"/>
        <end position="1049"/>
    </location>
</feature>
<dbReference type="SUPFAM" id="SSF56059">
    <property type="entry name" value="Glutathione synthetase ATP-binding domain-like"/>
    <property type="match status" value="1"/>
</dbReference>
<dbReference type="Pfam" id="PF24948">
    <property type="entry name" value="Citrate_synth_N"/>
    <property type="match status" value="1"/>
</dbReference>
<dbReference type="SMART" id="SM00355">
    <property type="entry name" value="ZnF_C2H2"/>
    <property type="match status" value="4"/>
</dbReference>
<dbReference type="SUPFAM" id="SSF52210">
    <property type="entry name" value="Succinyl-CoA synthetase domains"/>
    <property type="match status" value="1"/>
</dbReference>
<organism evidence="20 21">
    <name type="scientific">Gossypium arboreum</name>
    <name type="common">Tree cotton</name>
    <name type="synonym">Gossypium nanking</name>
    <dbReference type="NCBI Taxonomy" id="29729"/>
    <lineage>
        <taxon>Eukaryota</taxon>
        <taxon>Viridiplantae</taxon>
        <taxon>Streptophyta</taxon>
        <taxon>Embryophyta</taxon>
        <taxon>Tracheophyta</taxon>
        <taxon>Spermatophyta</taxon>
        <taxon>Magnoliopsida</taxon>
        <taxon>eudicotyledons</taxon>
        <taxon>Gunneridae</taxon>
        <taxon>Pentapetalae</taxon>
        <taxon>rosids</taxon>
        <taxon>malvids</taxon>
        <taxon>Malvales</taxon>
        <taxon>Malvaceae</taxon>
        <taxon>Malvoideae</taxon>
        <taxon>Gossypium</taxon>
    </lineage>
</organism>
<keyword evidence="12 17" id="KW-0863">Zinc-finger</keyword>
<dbReference type="InterPro" id="IPR001841">
    <property type="entry name" value="Znf_RING"/>
</dbReference>
<dbReference type="Gene3D" id="3.30.470.110">
    <property type="match status" value="1"/>
</dbReference>
<dbReference type="Pfam" id="PF16114">
    <property type="entry name" value="Citrate_bind"/>
    <property type="match status" value="1"/>
</dbReference>
<evidence type="ECO:0000256" key="18">
    <source>
        <dbReference type="SAM" id="MobiDB-lite"/>
    </source>
</evidence>
<dbReference type="Proteomes" id="UP001358586">
    <property type="component" value="Chromosome 11"/>
</dbReference>
<feature type="compositionally biased region" description="Basic and acidic residues" evidence="18">
    <location>
        <begin position="1022"/>
        <end position="1031"/>
    </location>
</feature>
<dbReference type="Pfam" id="PF23202">
    <property type="entry name" value="PAH_ZNF598"/>
    <property type="match status" value="1"/>
</dbReference>
<keyword evidence="9" id="KW-0808">Transferase</keyword>
<evidence type="ECO:0000256" key="1">
    <source>
        <dbReference type="ARBA" id="ARBA00000900"/>
    </source>
</evidence>
<dbReference type="InterPro" id="IPR013087">
    <property type="entry name" value="Znf_C2H2_type"/>
</dbReference>
<comment type="pathway">
    <text evidence="3">Protein modification; protein ubiquitination.</text>
</comment>
<keyword evidence="10" id="KW-0479">Metal-binding</keyword>
<dbReference type="EMBL" id="JARKNE010000011">
    <property type="protein sequence ID" value="KAK5786584.1"/>
    <property type="molecule type" value="Genomic_DNA"/>
</dbReference>
<feature type="region of interest" description="Disordered" evidence="18">
    <location>
        <begin position="907"/>
        <end position="931"/>
    </location>
</feature>
<evidence type="ECO:0000256" key="15">
    <source>
        <dbReference type="ARBA" id="ARBA00023098"/>
    </source>
</evidence>
<keyword evidence="15" id="KW-0443">Lipid metabolism</keyword>
<comment type="subcellular location">
    <subcellularLocation>
        <location evidence="2">Cytoplasm</location>
        <location evidence="2">Cytosol</location>
    </subcellularLocation>
</comment>
<gene>
    <name evidence="20" type="ORF">PVK06_041221</name>
</gene>
<feature type="region of interest" description="Disordered" evidence="18">
    <location>
        <begin position="812"/>
        <end position="878"/>
    </location>
</feature>
<dbReference type="InterPro" id="IPR041888">
    <property type="entry name" value="RING-HC_ZNF598/HEL2"/>
</dbReference>
<dbReference type="InterPro" id="IPR057634">
    <property type="entry name" value="PAH_ZNF598/HEL2"/>
</dbReference>
<protein>
    <recommendedName>
        <fullName evidence="19">RING-type domain-containing protein</fullName>
    </recommendedName>
</protein>
<comment type="similarity">
    <text evidence="16">Belongs to the ZNF598/HEL2 family.</text>
</comment>
<evidence type="ECO:0000256" key="9">
    <source>
        <dbReference type="ARBA" id="ARBA00022679"/>
    </source>
</evidence>
<dbReference type="CDD" id="cd16615">
    <property type="entry name" value="RING-HC_ZNF598"/>
    <property type="match status" value="1"/>
</dbReference>
<dbReference type="PANTHER" id="PTHR22938">
    <property type="entry name" value="ZINC FINGER PROTEIN 598"/>
    <property type="match status" value="1"/>
</dbReference>
<sequence>MARKKIREYDSKRLLKQHLKRVANIDLQICSAQVTQSTDFTELTNEQPWLSSTRLVVKPDMLFGKRGKSGLVALNLDLAEVAEFVKARLGTEVEMGGCKAPITTFIVEPFVPHEQEYYLSIVSERLGFTISFSECGGIDIEENWDKVKTIFLPTEKPMTLETCAPLIATLPLEVRGKIGDFIMGVFSVFQDLDFSFLEMNPFTLVNGEPYPLDMRGELDDTAAFKNFNKWGNIEFPLPFGRVLSSTESFIYSLDGKTSASLKFTVLNPKGRIWTMVAGGGASVIYADTVGDLGYASELGNYAEYSGAPNEEEVLQYARVVIDCATANPDGRKRALLIGGGIANFTDVAATFNGIIRALREKEAKLKAARMHIFARRGGPNYQIGLARMRALGEELGVPLEFGSDKVRMHVIMVDQDLLLAHFNNGFRISFVGSDSEEAKNKKKMDDSCAVCADTLEWVAYGPCGHREVCSTCIVRLRFICDDYRCCLCKSELKTIFITKALGDYTKVINDFSAFPVDPIEGQVSSYWYHEGTQAYFDDLDHYKMIKAMCRLSCTVCDKKDEQRNGGSKKRAEFKNIEQLKSHLFNRHRLLNCSLCLEGRKVFMCEQKLYTREQLDKHIKTGDSVVDGTESERGGFTGHPMCEFCQNPFYGENELYLHMSTEHFTCHICQRRHPGQYEYYRNYDDMEIHFSREHHLCEDETCRAKKFVVFATQSELKRHNTLEHGGRMSRSKRHAALQIPISFRYRRSCGQDHPVRGHVSHPDSSDSQLSLAMQASFVTAGSFHSTSTSDQTVLNSEVASIVGPFEALATMDSVPSSRNCRALGNSRGGPLEDSSFPPLPAASNSSQQKVRNSLQGPARRSMAAPSRHRHNGTSNVVSNTAQGWPAVSFQPNMSAAGTHQSRTVTKFSHLSTTNNSSGSSKSKPTRIKESLPKVEDFQSANKALVEKIRVSLEFDQDKFSAFKGITGEYRQGFISTEEYLAYVHQFGLSHLVLELARLCPNVEKQRELVEIYNFNISNSYSRNDDAGQWKNDKRSKKGKEKCEDYGSTDSKHTFAGEIHSGVEVLLEDGHHSHTSKGKSKVLGDEDANSHVPPQSQVEPDVGGSKKILASQGGGNKQRKKVSKFLRNRLGDALAAQLEGGKCEIQEKTDENKEPPERLPVRSVWRDGGGQRLMAKTQRVASN</sequence>
<evidence type="ECO:0000256" key="7">
    <source>
        <dbReference type="ARBA" id="ARBA00022516"/>
    </source>
</evidence>
<evidence type="ECO:0000256" key="4">
    <source>
        <dbReference type="ARBA" id="ARBA00009182"/>
    </source>
</evidence>
<dbReference type="InterPro" id="IPR056437">
    <property type="entry name" value="Znf-C2H2_ZNF598/HEL2"/>
</dbReference>
<comment type="caution">
    <text evidence="20">The sequence shown here is derived from an EMBL/GenBank/DDBJ whole genome shotgun (WGS) entry which is preliminary data.</text>
</comment>
<feature type="compositionally biased region" description="Polar residues" evidence="18">
    <location>
        <begin position="841"/>
        <end position="854"/>
    </location>
</feature>
<dbReference type="InterPro" id="IPR013083">
    <property type="entry name" value="Znf_RING/FYVE/PHD"/>
</dbReference>
<keyword evidence="8" id="KW-0597">Phosphoprotein</keyword>
<dbReference type="Gene3D" id="3.40.50.261">
    <property type="entry name" value="Succinyl-CoA synthetase domains"/>
    <property type="match status" value="1"/>
</dbReference>
<comment type="subunit">
    <text evidence="5">Heterooctamer of 4 alpha and 4 beta chains.</text>
</comment>
<dbReference type="Pfam" id="PF25447">
    <property type="entry name" value="RING_ZNF598"/>
    <property type="match status" value="1"/>
</dbReference>
<evidence type="ECO:0000313" key="21">
    <source>
        <dbReference type="Proteomes" id="UP001358586"/>
    </source>
</evidence>
<evidence type="ECO:0000256" key="5">
    <source>
        <dbReference type="ARBA" id="ARBA00011412"/>
    </source>
</evidence>
<proteinExistence type="inferred from homology"/>
<dbReference type="InterPro" id="IPR044288">
    <property type="entry name" value="ZNF598/HEL2"/>
</dbReference>
<evidence type="ECO:0000256" key="3">
    <source>
        <dbReference type="ARBA" id="ARBA00004906"/>
    </source>
</evidence>
<feature type="region of interest" description="Disordered" evidence="18">
    <location>
        <begin position="1139"/>
        <end position="1181"/>
    </location>
</feature>
<evidence type="ECO:0000256" key="2">
    <source>
        <dbReference type="ARBA" id="ARBA00004514"/>
    </source>
</evidence>
<evidence type="ECO:0000256" key="12">
    <source>
        <dbReference type="ARBA" id="ARBA00022771"/>
    </source>
</evidence>
<dbReference type="InterPro" id="IPR056749">
    <property type="entry name" value="Citrate_synth_N"/>
</dbReference>
<evidence type="ECO:0000256" key="16">
    <source>
        <dbReference type="ARBA" id="ARBA00035113"/>
    </source>
</evidence>
<evidence type="ECO:0000313" key="20">
    <source>
        <dbReference type="EMBL" id="KAK5786584.1"/>
    </source>
</evidence>
<dbReference type="SUPFAM" id="SSF57850">
    <property type="entry name" value="RING/U-box"/>
    <property type="match status" value="1"/>
</dbReference>
<dbReference type="PANTHER" id="PTHR22938:SF18">
    <property type="entry name" value="E3 UBIQUITIN-PROTEIN LIGASE HEL2-LIKE ISOFORM X1"/>
    <property type="match status" value="1"/>
</dbReference>
<dbReference type="PROSITE" id="PS00028">
    <property type="entry name" value="ZINC_FINGER_C2H2_1"/>
    <property type="match status" value="1"/>
</dbReference>
<evidence type="ECO:0000256" key="10">
    <source>
        <dbReference type="ARBA" id="ARBA00022723"/>
    </source>
</evidence>
<dbReference type="Pfam" id="PF23230">
    <property type="entry name" value="zf-C2H2_13"/>
    <property type="match status" value="1"/>
</dbReference>
<keyword evidence="14" id="KW-0067">ATP-binding</keyword>
<keyword evidence="6" id="KW-0963">Cytoplasm</keyword>
<dbReference type="Gene3D" id="3.30.40.10">
    <property type="entry name" value="Zinc/RING finger domain, C3HC4 (zinc finger)"/>
    <property type="match status" value="1"/>
</dbReference>
<dbReference type="InterPro" id="IPR016102">
    <property type="entry name" value="Succinyl-CoA_synth-like"/>
</dbReference>
<name>A0ABR0NAE5_GOSAR</name>
<comment type="similarity">
    <text evidence="4">Belongs to the succinate/malate CoA ligase beta subunit family.</text>
</comment>
<keyword evidence="7" id="KW-0444">Lipid biosynthesis</keyword>
<dbReference type="InterPro" id="IPR032263">
    <property type="entry name" value="Citrate-bd"/>
</dbReference>
<feature type="region of interest" description="Disordered" evidence="18">
    <location>
        <begin position="1069"/>
        <end position="1119"/>
    </location>
</feature>
<evidence type="ECO:0000256" key="17">
    <source>
        <dbReference type="PROSITE-ProRule" id="PRU00175"/>
    </source>
</evidence>
<comment type="catalytic activity">
    <reaction evidence="1">
        <text>S-ubiquitinyl-[E2 ubiquitin-conjugating enzyme]-L-cysteine + [acceptor protein]-L-lysine = [E2 ubiquitin-conjugating enzyme]-L-cysteine + N(6)-ubiquitinyl-[acceptor protein]-L-lysine.</text>
        <dbReference type="EC" id="2.3.2.27"/>
    </reaction>
</comment>